<reference evidence="2" key="1">
    <citation type="submission" date="2020-04" db="EMBL/GenBank/DDBJ databases">
        <authorList>
            <person name="Chiriac C."/>
            <person name="Salcher M."/>
            <person name="Ghai R."/>
            <person name="Kavagutti S V."/>
        </authorList>
    </citation>
    <scope>NUCLEOTIDE SEQUENCE</scope>
</reference>
<proteinExistence type="predicted"/>
<evidence type="ECO:0000256" key="1">
    <source>
        <dbReference type="SAM" id="MobiDB-lite"/>
    </source>
</evidence>
<gene>
    <name evidence="2" type="ORF">UFOVP853_45</name>
</gene>
<accession>A0A6J5PBK3</accession>
<dbReference type="GO" id="GO:0003676">
    <property type="term" value="F:nucleic acid binding"/>
    <property type="evidence" value="ECO:0007669"/>
    <property type="project" value="InterPro"/>
</dbReference>
<evidence type="ECO:0008006" key="3">
    <source>
        <dbReference type="Google" id="ProtNLM"/>
    </source>
</evidence>
<name>A0A6J5PBK3_9CAUD</name>
<dbReference type="Gene3D" id="3.40.1350.10">
    <property type="match status" value="1"/>
</dbReference>
<feature type="region of interest" description="Disordered" evidence="1">
    <location>
        <begin position="128"/>
        <end position="147"/>
    </location>
</feature>
<dbReference type="EMBL" id="LR796791">
    <property type="protein sequence ID" value="CAB4166628.1"/>
    <property type="molecule type" value="Genomic_DNA"/>
</dbReference>
<evidence type="ECO:0000313" key="2">
    <source>
        <dbReference type="EMBL" id="CAB4166628.1"/>
    </source>
</evidence>
<dbReference type="InterPro" id="IPR011856">
    <property type="entry name" value="tRNA_endonuc-like_dom_sf"/>
</dbReference>
<protein>
    <recommendedName>
        <fullName evidence="3">VRR-NUC domain containing protein</fullName>
    </recommendedName>
</protein>
<organism evidence="2">
    <name type="scientific">uncultured Caudovirales phage</name>
    <dbReference type="NCBI Taxonomy" id="2100421"/>
    <lineage>
        <taxon>Viruses</taxon>
        <taxon>Duplodnaviria</taxon>
        <taxon>Heunggongvirae</taxon>
        <taxon>Uroviricota</taxon>
        <taxon>Caudoviricetes</taxon>
        <taxon>Peduoviridae</taxon>
        <taxon>Maltschvirus</taxon>
        <taxon>Maltschvirus maltsch</taxon>
    </lineage>
</organism>
<sequence>MRHAEHHLQTAAYAYLRKALPPEAMVWSTDHAGKRSVAAGARMKQRGIIPGISDMFVFHKRLLIGLELKAGSNGATDAQNAFGGGVVENGGLFAVVRSLEEIERTLRQAGIPLRATMLTAVERDALLAAPTAPRESKPRTQKPSAARVRKVQAVFARVGRP</sequence>